<feature type="transmembrane region" description="Helical" evidence="1">
    <location>
        <begin position="54"/>
        <end position="76"/>
    </location>
</feature>
<keyword evidence="3" id="KW-1185">Reference proteome</keyword>
<evidence type="ECO:0000256" key="1">
    <source>
        <dbReference type="SAM" id="Phobius"/>
    </source>
</evidence>
<accession>A0A7K1J5Q9</accession>
<keyword evidence="1" id="KW-0812">Transmembrane</keyword>
<comment type="caution">
    <text evidence="2">The sequence shown here is derived from an EMBL/GenBank/DDBJ whole genome shotgun (WGS) entry which is preliminary data.</text>
</comment>
<protein>
    <submittedName>
        <fullName evidence="2">Uncharacterized protein</fullName>
    </submittedName>
</protein>
<organism evidence="2 3">
    <name type="scientific">Bifidobacterium canis</name>
    <dbReference type="NCBI Taxonomy" id="2610880"/>
    <lineage>
        <taxon>Bacteria</taxon>
        <taxon>Bacillati</taxon>
        <taxon>Actinomycetota</taxon>
        <taxon>Actinomycetes</taxon>
        <taxon>Bifidobacteriales</taxon>
        <taxon>Bifidobacteriaceae</taxon>
        <taxon>Bifidobacterium</taxon>
    </lineage>
</organism>
<proteinExistence type="predicted"/>
<feature type="transmembrane region" description="Helical" evidence="1">
    <location>
        <begin position="96"/>
        <end position="118"/>
    </location>
</feature>
<dbReference type="AlphaFoldDB" id="A0A7K1J5Q9"/>
<evidence type="ECO:0000313" key="2">
    <source>
        <dbReference type="EMBL" id="MUH59881.1"/>
    </source>
</evidence>
<dbReference type="EMBL" id="WNLP01000005">
    <property type="protein sequence ID" value="MUH59881.1"/>
    <property type="molecule type" value="Genomic_DNA"/>
</dbReference>
<name>A0A7K1J5Q9_9BIFI</name>
<feature type="transmembrane region" description="Helical" evidence="1">
    <location>
        <begin position="210"/>
        <end position="228"/>
    </location>
</feature>
<keyword evidence="1" id="KW-0472">Membrane</keyword>
<feature type="transmembrane region" description="Helical" evidence="1">
    <location>
        <begin position="130"/>
        <end position="151"/>
    </location>
</feature>
<keyword evidence="1" id="KW-1133">Transmembrane helix</keyword>
<feature type="transmembrane region" description="Helical" evidence="1">
    <location>
        <begin position="157"/>
        <end position="174"/>
    </location>
</feature>
<evidence type="ECO:0000313" key="3">
    <source>
        <dbReference type="Proteomes" id="UP000487882"/>
    </source>
</evidence>
<sequence>MAAQSAANCRMCDYCCRNVAAFQFGGRSSCCVTFENNQNWHFTSYLFCIALYPLLTYVPVWVLAKIGAGSAVQILLSKMNGYYMFGSNFELFASPLAQATAALRLCMCIGIVLLARYYARFNVQQTAQRYCRFFIIIMLVCVGSALTGTPFRRFTSLAWYAALPLVAWVMQGLIERNQVNQRIGLQSQSNSSSFSVRVSNLYDQFIYSRVLYMIFICILFALVVMSVYDWHSFTRFYISAQQVYA</sequence>
<dbReference type="Proteomes" id="UP000487882">
    <property type="component" value="Unassembled WGS sequence"/>
</dbReference>
<reference evidence="2 3" key="1">
    <citation type="submission" date="2019-09" db="EMBL/GenBank/DDBJ databases">
        <title>Bifidobacterium canis sp. nov., isolated from the digestive tract of German Shepherd dog puppy.</title>
        <authorList>
            <person name="Bunesova V."/>
        </authorList>
    </citation>
    <scope>NUCLEOTIDE SEQUENCE [LARGE SCALE GENOMIC DNA]</scope>
    <source>
        <strain evidence="2 3">GSD1FS</strain>
    </source>
</reference>
<gene>
    <name evidence="2" type="ORF">GSD1FS_1224</name>
</gene>